<dbReference type="EMBL" id="KV453842">
    <property type="protein sequence ID" value="ODV90086.1"/>
    <property type="molecule type" value="Genomic_DNA"/>
</dbReference>
<name>A0A1E4TE87_9ASCO</name>
<evidence type="ECO:0000256" key="1">
    <source>
        <dbReference type="ARBA" id="ARBA00008468"/>
    </source>
</evidence>
<dbReference type="Proteomes" id="UP000095023">
    <property type="component" value="Unassembled WGS sequence"/>
</dbReference>
<dbReference type="InterPro" id="IPR019269">
    <property type="entry name" value="BLOC1_su2"/>
</dbReference>
<protein>
    <submittedName>
        <fullName evidence="3">Uncharacterized protein</fullName>
    </submittedName>
</protein>
<comment type="similarity">
    <text evidence="1">Belongs to the BLOC1S2 family.</text>
</comment>
<feature type="coiled-coil region" evidence="2">
    <location>
        <begin position="60"/>
        <end position="97"/>
    </location>
</feature>
<evidence type="ECO:0000313" key="4">
    <source>
        <dbReference type="Proteomes" id="UP000095023"/>
    </source>
</evidence>
<proteinExistence type="inferred from homology"/>
<evidence type="ECO:0000313" key="3">
    <source>
        <dbReference type="EMBL" id="ODV90086.1"/>
    </source>
</evidence>
<dbReference type="Pfam" id="PF10046">
    <property type="entry name" value="BLOC1_2"/>
    <property type="match status" value="1"/>
</dbReference>
<keyword evidence="4" id="KW-1185">Reference proteome</keyword>
<reference evidence="4" key="1">
    <citation type="submission" date="2016-02" db="EMBL/GenBank/DDBJ databases">
        <title>Comparative genomics of biotechnologically important yeasts.</title>
        <authorList>
            <consortium name="DOE Joint Genome Institute"/>
            <person name="Riley R."/>
            <person name="Haridas S."/>
            <person name="Wolfe K.H."/>
            <person name="Lopes M.R."/>
            <person name="Hittinger C.T."/>
            <person name="Goker M."/>
            <person name="Salamov A."/>
            <person name="Wisecaver J."/>
            <person name="Long T.M."/>
            <person name="Aerts A.L."/>
            <person name="Barry K."/>
            <person name="Choi C."/>
            <person name="Clum A."/>
            <person name="Coughlan A.Y."/>
            <person name="Deshpande S."/>
            <person name="Douglass A.P."/>
            <person name="Hanson S.J."/>
            <person name="Klenk H.-P."/>
            <person name="Labutti K."/>
            <person name="Lapidus A."/>
            <person name="Lindquist E."/>
            <person name="Lipzen A."/>
            <person name="Meier-Kolthoff J.P."/>
            <person name="Ohm R.A."/>
            <person name="Otillar R.P."/>
            <person name="Pangilinan J."/>
            <person name="Peng Y."/>
            <person name="Rokas A."/>
            <person name="Rosa C.A."/>
            <person name="Scheuner C."/>
            <person name="Sibirny A.A."/>
            <person name="Slot J.C."/>
            <person name="Stielow J.B."/>
            <person name="Sun H."/>
            <person name="Kurtzman C.P."/>
            <person name="Blackwell M."/>
            <person name="Jeffries T.W."/>
            <person name="Grigoriev I.V."/>
        </authorList>
    </citation>
    <scope>NUCLEOTIDE SEQUENCE [LARGE SCALE GENOMIC DNA]</scope>
    <source>
        <strain evidence="4">NRRL Y-17796</strain>
    </source>
</reference>
<evidence type="ECO:0000256" key="2">
    <source>
        <dbReference type="SAM" id="Coils"/>
    </source>
</evidence>
<dbReference type="OrthoDB" id="244061at2759"/>
<gene>
    <name evidence="3" type="ORF">CANCADRAFT_100280</name>
</gene>
<sequence>MQISAASNIAASNLASNVDADCEKVLAELSETHSTNRKALEHLASLSDAAEVLNDDAAVLSEMNNDIAKYKAQVLEIEEMASKLEILVKEIEEWTAELIVKHRRLRRQ</sequence>
<dbReference type="AlphaFoldDB" id="A0A1E4TE87"/>
<accession>A0A1E4TE87</accession>
<keyword evidence="2" id="KW-0175">Coiled coil</keyword>
<organism evidence="3 4">
    <name type="scientific">Tortispora caseinolytica NRRL Y-17796</name>
    <dbReference type="NCBI Taxonomy" id="767744"/>
    <lineage>
        <taxon>Eukaryota</taxon>
        <taxon>Fungi</taxon>
        <taxon>Dikarya</taxon>
        <taxon>Ascomycota</taxon>
        <taxon>Saccharomycotina</taxon>
        <taxon>Trigonopsidomycetes</taxon>
        <taxon>Trigonopsidales</taxon>
        <taxon>Trigonopsidaceae</taxon>
        <taxon>Tortispora</taxon>
    </lineage>
</organism>